<accession>A0A851UHD6</accession>
<sequence>MSSRYHKAAADGNVDLLKEATRKDLNTFDEDGMTPTLLSAYHGYLEALEVICRRGGDPDKCDIWGNTPLHHAACNGHIHCVSFLINFGANIFALDNDMRTPLEAAASRDRKECVQILDKAATEQNLLNPKKVSKQKAQAQKNIERQIKECEKRQEKHQYEMNRNYIKEKVGTVNSSKGTHSRVKLPSLFASNTTSTLTKNLKDTLKLKTKKTDDSTRRQETQRNDEEDDRGRRSVMHVFDEKEEDELLAGNDSQLSIFQRPGLGKIVFGRNLAAEVNPEMLSSGKEDIRLTMASELFQHEDGENGKEDDAENSADVPWNEEEVVWDDEETENTSLEVFLASQMLDEFLPVFMREKIDLDALMLCSDEDLQSIQMELGPRKKVLNAVNKRKQALENPGKIVDTCL</sequence>
<dbReference type="InterPro" id="IPR013761">
    <property type="entry name" value="SAM/pointed_sf"/>
</dbReference>
<name>A0A851UHD6_9PASS</name>
<keyword evidence="4" id="KW-0966">Cell projection</keyword>
<dbReference type="OrthoDB" id="76949at2759"/>
<dbReference type="FunFam" id="1.25.40.20:FF:000074">
    <property type="entry name" value="Usher syndrome type-1G protein isoform X1"/>
    <property type="match status" value="1"/>
</dbReference>
<dbReference type="SMART" id="SM00248">
    <property type="entry name" value="ANK"/>
    <property type="match status" value="3"/>
</dbReference>
<evidence type="ECO:0000256" key="4">
    <source>
        <dbReference type="ARBA" id="ARBA00023273"/>
    </source>
</evidence>
<dbReference type="Pfam" id="PF00536">
    <property type="entry name" value="SAM_1"/>
    <property type="match status" value="1"/>
</dbReference>
<dbReference type="CDD" id="cd09587">
    <property type="entry name" value="SAM_HARP"/>
    <property type="match status" value="1"/>
</dbReference>
<dbReference type="GO" id="GO:0120025">
    <property type="term" value="C:plasma membrane bounded cell projection"/>
    <property type="evidence" value="ECO:0007669"/>
    <property type="project" value="UniProtKB-ARBA"/>
</dbReference>
<comment type="caution">
    <text evidence="9">The sequence shown here is derived from an EMBL/GenBank/DDBJ whole genome shotgun (WGS) entry which is preliminary data.</text>
</comment>
<dbReference type="FunFam" id="1.10.150.50:FF:000034">
    <property type="entry name" value="ankyrin repeat and SAM domain-containing protein 4B"/>
    <property type="match status" value="1"/>
</dbReference>
<evidence type="ECO:0000256" key="1">
    <source>
        <dbReference type="ARBA" id="ARBA00004316"/>
    </source>
</evidence>
<dbReference type="PANTHER" id="PTHR24161:SF20">
    <property type="entry name" value="ANKYRIN REPEAT AND SAM DOMAIN-CONTAINING PROTEIN 4B"/>
    <property type="match status" value="1"/>
</dbReference>
<feature type="non-terminal residue" evidence="9">
    <location>
        <position position="404"/>
    </location>
</feature>
<keyword evidence="10" id="KW-1185">Reference proteome</keyword>
<dbReference type="InterPro" id="IPR002110">
    <property type="entry name" value="Ankyrin_rpt"/>
</dbReference>
<feature type="compositionally biased region" description="Basic and acidic residues" evidence="7">
    <location>
        <begin position="208"/>
        <end position="232"/>
    </location>
</feature>
<evidence type="ECO:0000256" key="3">
    <source>
        <dbReference type="ARBA" id="ARBA00023043"/>
    </source>
</evidence>
<dbReference type="EMBL" id="WBNG01000965">
    <property type="protein sequence ID" value="NXD29337.1"/>
    <property type="molecule type" value="Genomic_DNA"/>
</dbReference>
<comment type="subcellular location">
    <subcellularLocation>
        <location evidence="1">Cell projection</location>
    </subcellularLocation>
</comment>
<dbReference type="Gene3D" id="1.10.150.50">
    <property type="entry name" value="Transcription Factor, Ets-1"/>
    <property type="match status" value="1"/>
</dbReference>
<feature type="region of interest" description="Disordered" evidence="7">
    <location>
        <begin position="208"/>
        <end position="233"/>
    </location>
</feature>
<organism evidence="9 10">
    <name type="scientific">Elachura formosa</name>
    <name type="common">spotted wren-babbler</name>
    <dbReference type="NCBI Taxonomy" id="1463973"/>
    <lineage>
        <taxon>Eukaryota</taxon>
        <taxon>Metazoa</taxon>
        <taxon>Chordata</taxon>
        <taxon>Craniata</taxon>
        <taxon>Vertebrata</taxon>
        <taxon>Euteleostomi</taxon>
        <taxon>Archelosauria</taxon>
        <taxon>Archosauria</taxon>
        <taxon>Dinosauria</taxon>
        <taxon>Saurischia</taxon>
        <taxon>Theropoda</taxon>
        <taxon>Coelurosauria</taxon>
        <taxon>Aves</taxon>
        <taxon>Neognathae</taxon>
        <taxon>Neoaves</taxon>
        <taxon>Telluraves</taxon>
        <taxon>Australaves</taxon>
        <taxon>Passeriformes</taxon>
        <taxon>Elachuridae</taxon>
        <taxon>Elachura</taxon>
    </lineage>
</organism>
<keyword evidence="2" id="KW-0677">Repeat</keyword>
<evidence type="ECO:0000256" key="7">
    <source>
        <dbReference type="SAM" id="MobiDB-lite"/>
    </source>
</evidence>
<dbReference type="AlphaFoldDB" id="A0A851UHD6"/>
<dbReference type="SUPFAM" id="SSF47769">
    <property type="entry name" value="SAM/Pointed domain"/>
    <property type="match status" value="1"/>
</dbReference>
<gene>
    <name evidence="9" type="primary">Anks4b</name>
    <name evidence="9" type="ORF">ELAFOR_R06765</name>
</gene>
<dbReference type="Proteomes" id="UP000623542">
    <property type="component" value="Unassembled WGS sequence"/>
</dbReference>
<dbReference type="SUPFAM" id="SSF48403">
    <property type="entry name" value="Ankyrin repeat"/>
    <property type="match status" value="1"/>
</dbReference>
<evidence type="ECO:0000256" key="5">
    <source>
        <dbReference type="PROSITE-ProRule" id="PRU00023"/>
    </source>
</evidence>
<evidence type="ECO:0000313" key="9">
    <source>
        <dbReference type="EMBL" id="NXD29337.1"/>
    </source>
</evidence>
<feature type="repeat" description="ANK" evidence="5">
    <location>
        <begin position="64"/>
        <end position="96"/>
    </location>
</feature>
<evidence type="ECO:0000313" key="10">
    <source>
        <dbReference type="Proteomes" id="UP000623542"/>
    </source>
</evidence>
<reference evidence="9" key="1">
    <citation type="submission" date="2019-09" db="EMBL/GenBank/DDBJ databases">
        <title>Bird 10,000 Genomes (B10K) Project - Family phase.</title>
        <authorList>
            <person name="Zhang G."/>
        </authorList>
    </citation>
    <scope>NUCLEOTIDE SEQUENCE</scope>
    <source>
        <strain evidence="9">B10K-IZCAS-20218</strain>
        <tissue evidence="9">Blood</tissue>
    </source>
</reference>
<dbReference type="InterPro" id="IPR001660">
    <property type="entry name" value="SAM"/>
</dbReference>
<proteinExistence type="predicted"/>
<dbReference type="InterPro" id="IPR037601">
    <property type="entry name" value="ANKS4B_SAM"/>
</dbReference>
<dbReference type="PROSITE" id="PS50088">
    <property type="entry name" value="ANK_REPEAT"/>
    <property type="match status" value="1"/>
</dbReference>
<evidence type="ECO:0000256" key="2">
    <source>
        <dbReference type="ARBA" id="ARBA00022737"/>
    </source>
</evidence>
<dbReference type="PANTHER" id="PTHR24161">
    <property type="entry name" value="ANK_REP_REGION DOMAIN-CONTAINING PROTEIN-RELATED"/>
    <property type="match status" value="1"/>
</dbReference>
<feature type="domain" description="SAM" evidence="8">
    <location>
        <begin position="327"/>
        <end position="392"/>
    </location>
</feature>
<dbReference type="InterPro" id="IPR036770">
    <property type="entry name" value="Ankyrin_rpt-contain_sf"/>
</dbReference>
<protein>
    <submittedName>
        <fullName evidence="9">ANS4B protein</fullName>
    </submittedName>
</protein>
<keyword evidence="3 5" id="KW-0040">ANK repeat</keyword>
<dbReference type="Gene3D" id="1.25.40.20">
    <property type="entry name" value="Ankyrin repeat-containing domain"/>
    <property type="match status" value="1"/>
</dbReference>
<feature type="coiled-coil region" evidence="6">
    <location>
        <begin position="133"/>
        <end position="160"/>
    </location>
</feature>
<dbReference type="PROSITE" id="PS50297">
    <property type="entry name" value="ANK_REP_REGION"/>
    <property type="match status" value="1"/>
</dbReference>
<feature type="non-terminal residue" evidence="9">
    <location>
        <position position="1"/>
    </location>
</feature>
<dbReference type="Pfam" id="PF12796">
    <property type="entry name" value="Ank_2"/>
    <property type="match status" value="1"/>
</dbReference>
<evidence type="ECO:0000259" key="8">
    <source>
        <dbReference type="SMART" id="SM00454"/>
    </source>
</evidence>
<dbReference type="SMART" id="SM00454">
    <property type="entry name" value="SAM"/>
    <property type="match status" value="1"/>
</dbReference>
<keyword evidence="6" id="KW-0175">Coiled coil</keyword>
<dbReference type="GO" id="GO:1904970">
    <property type="term" value="P:brush border assembly"/>
    <property type="evidence" value="ECO:0007669"/>
    <property type="project" value="InterPro"/>
</dbReference>
<evidence type="ECO:0000256" key="6">
    <source>
        <dbReference type="SAM" id="Coils"/>
    </source>
</evidence>